<dbReference type="GO" id="GO:0034722">
    <property type="term" value="F:gamma-glutamyl-peptidase activity"/>
    <property type="evidence" value="ECO:0007669"/>
    <property type="project" value="UniProtKB-UniRule"/>
</dbReference>
<dbReference type="Proteomes" id="UP001472866">
    <property type="component" value="Chromosome 03"/>
</dbReference>
<sequence length="329" mass="36248">MGTTSGLLAIAIAIVLTASTASAARQASAHASRPWRFSSADPPLNYSRPLIGIYTQDSPSSYDGIPGKNDEYIAASYAKLVEAAGARPVPVSYNLEREDLMVTLDRLDGFVFPGGGMDLSLNRTFAMNAETIVNYAQYRSDFPVVAICLGFQLVSTVVSRSNEILSGFDSENLLELPSWDYQAYVNSKLSQFYPEYSDLKQLHVFENHHSGVAVDVFEQRLSGFFDLLATGVDRGGKEYVAAVESKDYKIFGFQFHPEKATYEGVSAVLAYYARRAEATEGRRGLSEEEANSMLIYNVPAVFTAPYSDQTSFEQLYFFPKGYKAVTSKA</sequence>
<protein>
    <recommendedName>
        <fullName evidence="3 8">folate gamma-glutamyl hydrolase</fullName>
        <ecNumber evidence="3 8">3.4.19.9</ecNumber>
    </recommendedName>
</protein>
<feature type="active site" description="Nucleophile" evidence="7 8">
    <location>
        <position position="148"/>
    </location>
</feature>
<keyword evidence="4" id="KW-0964">Secreted</keyword>
<evidence type="ECO:0000313" key="10">
    <source>
        <dbReference type="EMBL" id="WZN60794.1"/>
    </source>
</evidence>
<dbReference type="Pfam" id="PF07722">
    <property type="entry name" value="Peptidase_C26"/>
    <property type="match status" value="1"/>
</dbReference>
<organism evidence="10 11">
    <name type="scientific">Chloropicon roscoffensis</name>
    <dbReference type="NCBI Taxonomy" id="1461544"/>
    <lineage>
        <taxon>Eukaryota</taxon>
        <taxon>Viridiplantae</taxon>
        <taxon>Chlorophyta</taxon>
        <taxon>Chloropicophyceae</taxon>
        <taxon>Chloropicales</taxon>
        <taxon>Chloropicaceae</taxon>
        <taxon>Chloropicon</taxon>
    </lineage>
</organism>
<dbReference type="GO" id="GO:0046900">
    <property type="term" value="P:tetrahydrofolylpolyglutamate metabolic process"/>
    <property type="evidence" value="ECO:0007669"/>
    <property type="project" value="TreeGrafter"/>
</dbReference>
<dbReference type="EC" id="3.4.19.9" evidence="3 8"/>
<dbReference type="InterPro" id="IPR011697">
    <property type="entry name" value="Peptidase_C26"/>
</dbReference>
<dbReference type="SUPFAM" id="SSF52317">
    <property type="entry name" value="Class I glutamine amidotransferase-like"/>
    <property type="match status" value="1"/>
</dbReference>
<evidence type="ECO:0000256" key="8">
    <source>
        <dbReference type="PROSITE-ProRule" id="PRU00607"/>
    </source>
</evidence>
<keyword evidence="6 8" id="KW-0378">Hydrolase</keyword>
<dbReference type="Gene3D" id="3.40.50.880">
    <property type="match status" value="1"/>
</dbReference>
<keyword evidence="5 9" id="KW-0732">Signal</keyword>
<evidence type="ECO:0000256" key="6">
    <source>
        <dbReference type="ARBA" id="ARBA00022801"/>
    </source>
</evidence>
<accession>A0AAX4P3Q4</accession>
<dbReference type="AlphaFoldDB" id="A0AAX4P3Q4"/>
<comment type="subcellular location">
    <subcellularLocation>
        <location evidence="1">Secreted</location>
        <location evidence="1">Extracellular space</location>
    </subcellularLocation>
</comment>
<dbReference type="PANTHER" id="PTHR11315">
    <property type="entry name" value="PROTEASE FAMILY C26 GAMMA-GLUTAMYL HYDROLASE"/>
    <property type="match status" value="1"/>
</dbReference>
<name>A0AAX4P3Q4_9CHLO</name>
<feature type="chain" id="PRO_5043702321" description="folate gamma-glutamyl hydrolase" evidence="9">
    <location>
        <begin position="24"/>
        <end position="329"/>
    </location>
</feature>
<comment type="catalytic activity">
    <reaction evidence="8">
        <text>(6S)-5,6,7,8-tetrahydrofolyl-(gamma-L-Glu)(n) + (n-1) H2O = (6S)-5,6,7,8-tetrahydrofolate + (n-1) L-glutamate</text>
        <dbReference type="Rhea" id="RHEA:56784"/>
        <dbReference type="Rhea" id="RHEA-COMP:14738"/>
        <dbReference type="ChEBI" id="CHEBI:15377"/>
        <dbReference type="ChEBI" id="CHEBI:29985"/>
        <dbReference type="ChEBI" id="CHEBI:57453"/>
        <dbReference type="ChEBI" id="CHEBI:141005"/>
        <dbReference type="EC" id="3.4.19.9"/>
    </reaction>
</comment>
<feature type="active site" description="Proton donor" evidence="7">
    <location>
        <position position="256"/>
    </location>
</feature>
<feature type="active site" evidence="8">
    <location>
        <position position="256"/>
    </location>
</feature>
<dbReference type="PROSITE" id="PS51275">
    <property type="entry name" value="PEPTIDASE_C26_GGH"/>
    <property type="match status" value="1"/>
</dbReference>
<dbReference type="InterPro" id="IPR029062">
    <property type="entry name" value="Class_I_gatase-like"/>
</dbReference>
<dbReference type="PANTHER" id="PTHR11315:SF0">
    <property type="entry name" value="FOLATE GAMMA-GLUTAMYL HYDROLASE"/>
    <property type="match status" value="1"/>
</dbReference>
<evidence type="ECO:0000313" key="11">
    <source>
        <dbReference type="Proteomes" id="UP001472866"/>
    </source>
</evidence>
<evidence type="ECO:0000256" key="7">
    <source>
        <dbReference type="PIRSR" id="PIRSR615527-1"/>
    </source>
</evidence>
<dbReference type="InterPro" id="IPR015527">
    <property type="entry name" value="Pept_C26_g-glut_hydrolase"/>
</dbReference>
<dbReference type="EMBL" id="CP151503">
    <property type="protein sequence ID" value="WZN60794.1"/>
    <property type="molecule type" value="Genomic_DNA"/>
</dbReference>
<evidence type="ECO:0000256" key="2">
    <source>
        <dbReference type="ARBA" id="ARBA00011083"/>
    </source>
</evidence>
<evidence type="ECO:0000256" key="1">
    <source>
        <dbReference type="ARBA" id="ARBA00004239"/>
    </source>
</evidence>
<feature type="signal peptide" evidence="9">
    <location>
        <begin position="1"/>
        <end position="23"/>
    </location>
</feature>
<keyword evidence="11" id="KW-1185">Reference proteome</keyword>
<proteinExistence type="inferred from homology"/>
<dbReference type="GO" id="GO:0005773">
    <property type="term" value="C:vacuole"/>
    <property type="evidence" value="ECO:0007669"/>
    <property type="project" value="TreeGrafter"/>
</dbReference>
<dbReference type="GO" id="GO:0005576">
    <property type="term" value="C:extracellular region"/>
    <property type="evidence" value="ECO:0007669"/>
    <property type="project" value="UniProtKB-SubCell"/>
</dbReference>
<gene>
    <name evidence="10" type="ORF">HKI87_03g23280</name>
</gene>
<evidence type="ECO:0000256" key="4">
    <source>
        <dbReference type="ARBA" id="ARBA00022525"/>
    </source>
</evidence>
<reference evidence="10 11" key="1">
    <citation type="submission" date="2024-03" db="EMBL/GenBank/DDBJ databases">
        <title>Complete genome sequence of the green alga Chloropicon roscoffensis RCC1871.</title>
        <authorList>
            <person name="Lemieux C."/>
            <person name="Pombert J.-F."/>
            <person name="Otis C."/>
            <person name="Turmel M."/>
        </authorList>
    </citation>
    <scope>NUCLEOTIDE SEQUENCE [LARGE SCALE GENOMIC DNA]</scope>
    <source>
        <strain evidence="10 11">RCC1871</strain>
    </source>
</reference>
<evidence type="ECO:0000256" key="5">
    <source>
        <dbReference type="ARBA" id="ARBA00022729"/>
    </source>
</evidence>
<evidence type="ECO:0000256" key="9">
    <source>
        <dbReference type="SAM" id="SignalP"/>
    </source>
</evidence>
<comment type="similarity">
    <text evidence="2">Belongs to the peptidase C26 family.</text>
</comment>
<evidence type="ECO:0000256" key="3">
    <source>
        <dbReference type="ARBA" id="ARBA00012886"/>
    </source>
</evidence>
<dbReference type="PROSITE" id="PS51273">
    <property type="entry name" value="GATASE_TYPE_1"/>
    <property type="match status" value="1"/>
</dbReference>